<evidence type="ECO:0000313" key="9">
    <source>
        <dbReference type="Proteomes" id="UP000612456"/>
    </source>
</evidence>
<dbReference type="PANTHER" id="PTHR34220:SF7">
    <property type="entry name" value="SENSOR HISTIDINE KINASE YPDA"/>
    <property type="match status" value="1"/>
</dbReference>
<dbReference type="PANTHER" id="PTHR34220">
    <property type="entry name" value="SENSOR HISTIDINE KINASE YPDA"/>
    <property type="match status" value="1"/>
</dbReference>
<keyword evidence="9" id="KW-1185">Reference proteome</keyword>
<dbReference type="CDD" id="cd06225">
    <property type="entry name" value="HAMP"/>
    <property type="match status" value="1"/>
</dbReference>
<evidence type="ECO:0000256" key="4">
    <source>
        <dbReference type="ARBA" id="ARBA00022679"/>
    </source>
</evidence>
<dbReference type="InterPro" id="IPR010559">
    <property type="entry name" value="Sig_transdc_His_kin_internal"/>
</dbReference>
<dbReference type="InterPro" id="IPR050640">
    <property type="entry name" value="Bact_2-comp_sensor_kinase"/>
</dbReference>
<comment type="caution">
    <text evidence="8">The sequence shown here is derived from an EMBL/GenBank/DDBJ whole genome shotgun (WGS) entry which is preliminary data.</text>
</comment>
<feature type="transmembrane region" description="Helical" evidence="6">
    <location>
        <begin position="282"/>
        <end position="302"/>
    </location>
</feature>
<dbReference type="SMART" id="SM00304">
    <property type="entry name" value="HAMP"/>
    <property type="match status" value="1"/>
</dbReference>
<dbReference type="Gene3D" id="3.30.565.10">
    <property type="entry name" value="Histidine kinase-like ATPase, C-terminal domain"/>
    <property type="match status" value="1"/>
</dbReference>
<dbReference type="InterPro" id="IPR003660">
    <property type="entry name" value="HAMP_dom"/>
</dbReference>
<reference evidence="8" key="2">
    <citation type="submission" date="2020-09" db="EMBL/GenBank/DDBJ databases">
        <authorList>
            <person name="Sun Q."/>
            <person name="Zhou Y."/>
        </authorList>
    </citation>
    <scope>NUCLEOTIDE SEQUENCE</scope>
    <source>
        <strain evidence="8">CGMCC 1.15178</strain>
    </source>
</reference>
<dbReference type="Proteomes" id="UP000612456">
    <property type="component" value="Unassembled WGS sequence"/>
</dbReference>
<dbReference type="AlphaFoldDB" id="A0A916YKC3"/>
<evidence type="ECO:0000256" key="2">
    <source>
        <dbReference type="ARBA" id="ARBA00022475"/>
    </source>
</evidence>
<keyword evidence="8" id="KW-0418">Kinase</keyword>
<keyword evidence="6" id="KW-1133">Transmembrane helix</keyword>
<dbReference type="SUPFAM" id="SSF55874">
    <property type="entry name" value="ATPase domain of HSP90 chaperone/DNA topoisomerase II/histidine kinase"/>
    <property type="match status" value="1"/>
</dbReference>
<keyword evidence="6" id="KW-0812">Transmembrane</keyword>
<feature type="transmembrane region" description="Helical" evidence="6">
    <location>
        <begin position="7"/>
        <end position="27"/>
    </location>
</feature>
<comment type="subcellular location">
    <subcellularLocation>
        <location evidence="1">Cell membrane</location>
        <topology evidence="1">Multi-pass membrane protein</topology>
    </subcellularLocation>
</comment>
<dbReference type="SUPFAM" id="SSF158472">
    <property type="entry name" value="HAMP domain-like"/>
    <property type="match status" value="1"/>
</dbReference>
<keyword evidence="4" id="KW-0808">Transferase</keyword>
<evidence type="ECO:0000313" key="8">
    <source>
        <dbReference type="EMBL" id="GGD49318.1"/>
    </source>
</evidence>
<dbReference type="GO" id="GO:0005886">
    <property type="term" value="C:plasma membrane"/>
    <property type="evidence" value="ECO:0007669"/>
    <property type="project" value="UniProtKB-SubCell"/>
</dbReference>
<proteinExistence type="predicted"/>
<reference evidence="8" key="1">
    <citation type="journal article" date="2014" name="Int. J. Syst. Evol. Microbiol.">
        <title>Complete genome sequence of Corynebacterium casei LMG S-19264T (=DSM 44701T), isolated from a smear-ripened cheese.</title>
        <authorList>
            <consortium name="US DOE Joint Genome Institute (JGI-PGF)"/>
            <person name="Walter F."/>
            <person name="Albersmeier A."/>
            <person name="Kalinowski J."/>
            <person name="Ruckert C."/>
        </authorList>
    </citation>
    <scope>NUCLEOTIDE SEQUENCE</scope>
    <source>
        <strain evidence="8">CGMCC 1.15178</strain>
    </source>
</reference>
<evidence type="ECO:0000256" key="5">
    <source>
        <dbReference type="ARBA" id="ARBA00023136"/>
    </source>
</evidence>
<feature type="domain" description="HAMP" evidence="7">
    <location>
        <begin position="303"/>
        <end position="355"/>
    </location>
</feature>
<keyword evidence="2" id="KW-1003">Cell membrane</keyword>
<dbReference type="RefSeq" id="WP_229749998.1">
    <property type="nucleotide sequence ID" value="NZ_BMHP01000001.1"/>
</dbReference>
<dbReference type="Pfam" id="PF00672">
    <property type="entry name" value="HAMP"/>
    <property type="match status" value="1"/>
</dbReference>
<dbReference type="EMBL" id="BMHP01000001">
    <property type="protein sequence ID" value="GGD49318.1"/>
    <property type="molecule type" value="Genomic_DNA"/>
</dbReference>
<organism evidence="8 9">
    <name type="scientific">Paenibacillus nasutitermitis</name>
    <dbReference type="NCBI Taxonomy" id="1652958"/>
    <lineage>
        <taxon>Bacteria</taxon>
        <taxon>Bacillati</taxon>
        <taxon>Bacillota</taxon>
        <taxon>Bacilli</taxon>
        <taxon>Bacillales</taxon>
        <taxon>Paenibacillaceae</taxon>
        <taxon>Paenibacillus</taxon>
    </lineage>
</organism>
<dbReference type="Gene3D" id="6.10.340.10">
    <property type="match status" value="1"/>
</dbReference>
<evidence type="ECO:0000256" key="3">
    <source>
        <dbReference type="ARBA" id="ARBA00022553"/>
    </source>
</evidence>
<evidence type="ECO:0000259" key="7">
    <source>
        <dbReference type="PROSITE" id="PS50885"/>
    </source>
</evidence>
<dbReference type="GO" id="GO:0000155">
    <property type="term" value="F:phosphorelay sensor kinase activity"/>
    <property type="evidence" value="ECO:0007669"/>
    <property type="project" value="InterPro"/>
</dbReference>
<protein>
    <submittedName>
        <fullName evidence="8">Sensor histidine kinase YesM</fullName>
    </submittedName>
</protein>
<dbReference type="InterPro" id="IPR036890">
    <property type="entry name" value="HATPase_C_sf"/>
</dbReference>
<keyword evidence="3" id="KW-0597">Phosphoprotein</keyword>
<accession>A0A916YKC3</accession>
<dbReference type="PROSITE" id="PS50885">
    <property type="entry name" value="HAMP"/>
    <property type="match status" value="1"/>
</dbReference>
<keyword evidence="5 6" id="KW-0472">Membrane</keyword>
<evidence type="ECO:0000256" key="6">
    <source>
        <dbReference type="SAM" id="Phobius"/>
    </source>
</evidence>
<evidence type="ECO:0000256" key="1">
    <source>
        <dbReference type="ARBA" id="ARBA00004651"/>
    </source>
</evidence>
<dbReference type="Pfam" id="PF06580">
    <property type="entry name" value="His_kinase"/>
    <property type="match status" value="1"/>
</dbReference>
<sequence length="566" mass="64804">MVRMNNFIKVNILILILLVPVLIMYMYSNRTSIGVLEQNIRDSQTTRLAYLYKQLDDNVRQISLMANVLLKDPNVKEFRDADLYGNDMTYDLLKNVQVISQKLNLQSVANTFTNSITIYAPRIQKAIGQYSLVYYDWNDIGTHASPKWQYDRTNGQFVLYAFDPINEHRLVENAGLIAKVGFSSSNIVKLLDNNHSGGEGGTFLYNPADSAAIPSGSAFSIAQDIRNEIRNWQLTDQGYGTIAIGKANYLVNYVKSEELGWYLLDFVPMQDILSPITANRRFFFLFLGIMLCVSVLISYILYQNIRMPIKDLIRGVHQLKKGNYAARIQVKSDNEFTFLFQRFNEMAEEIENLVGKVYAEQIRSREATLKQLQSQINPHFLYNCLAFMKSMAVLDEKQAIIAMSVSLSKYYRYTTRNERQLVTVRAEMELVENYLRIQGLQMKRLSVHVELPEDLLELEIPRLLIQPVVENAIIHGIEPHAEAGQLIIRGEQRDGENYISVEDDGPSLTEVQRLALAKKINLPLTDEIGCGLWNVHQRLRYQFDSNAGLQFDVSSAGGLKVILHWR</sequence>
<name>A0A916YKC3_9BACL</name>
<gene>
    <name evidence="8" type="primary">yesM</name>
    <name evidence="8" type="ORF">GCM10010911_03560</name>
</gene>